<evidence type="ECO:0000313" key="1">
    <source>
        <dbReference type="EMBL" id="CAB4727780.1"/>
    </source>
</evidence>
<reference evidence="1" key="1">
    <citation type="submission" date="2020-05" db="EMBL/GenBank/DDBJ databases">
        <authorList>
            <person name="Chiriac C."/>
            <person name="Salcher M."/>
            <person name="Ghai R."/>
            <person name="Kavagutti S V."/>
        </authorList>
    </citation>
    <scope>NUCLEOTIDE SEQUENCE</scope>
</reference>
<sequence length="126" mass="12828">MLNPLHVIFIPPLSFFSSTGGNVFTGVGVRVQGIKLGNCVTFAGGGGEVGGGVGFAIKTGIGAGFGDGAGAGVAFAAGFEAGAADALFILSSDPPLTTRDITIVRIISFSFPFKEIPNDYGQKYFF</sequence>
<gene>
    <name evidence="1" type="ORF">UFOPK2689_01002</name>
</gene>
<dbReference type="AlphaFoldDB" id="A0A6J6RYH4"/>
<accession>A0A6J6RYH4</accession>
<proteinExistence type="predicted"/>
<name>A0A6J6RYH4_9ZZZZ</name>
<dbReference type="EMBL" id="CAEZYL010000072">
    <property type="protein sequence ID" value="CAB4727780.1"/>
    <property type="molecule type" value="Genomic_DNA"/>
</dbReference>
<protein>
    <submittedName>
        <fullName evidence="1">Unannotated protein</fullName>
    </submittedName>
</protein>
<organism evidence="1">
    <name type="scientific">freshwater metagenome</name>
    <dbReference type="NCBI Taxonomy" id="449393"/>
    <lineage>
        <taxon>unclassified sequences</taxon>
        <taxon>metagenomes</taxon>
        <taxon>ecological metagenomes</taxon>
    </lineage>
</organism>